<dbReference type="InterPro" id="IPR028082">
    <property type="entry name" value="Peripla_BP_I"/>
</dbReference>
<evidence type="ECO:0000256" key="2">
    <source>
        <dbReference type="ARBA" id="ARBA00023125"/>
    </source>
</evidence>
<dbReference type="EMBL" id="BAABAB010000010">
    <property type="protein sequence ID" value="GAA3615506.1"/>
    <property type="molecule type" value="Genomic_DNA"/>
</dbReference>
<dbReference type="Gene3D" id="3.40.50.2300">
    <property type="match status" value="2"/>
</dbReference>
<proteinExistence type="predicted"/>
<gene>
    <name evidence="6" type="ORF">GCM10022236_16910</name>
</gene>
<accession>A0ABP6ZNM1</accession>
<evidence type="ECO:0000313" key="6">
    <source>
        <dbReference type="EMBL" id="GAA3615506.1"/>
    </source>
</evidence>
<evidence type="ECO:0000313" key="7">
    <source>
        <dbReference type="Proteomes" id="UP001501490"/>
    </source>
</evidence>
<feature type="region of interest" description="Disordered" evidence="4">
    <location>
        <begin position="319"/>
        <end position="358"/>
    </location>
</feature>
<dbReference type="InterPro" id="IPR000843">
    <property type="entry name" value="HTH_LacI"/>
</dbReference>
<evidence type="ECO:0000259" key="5">
    <source>
        <dbReference type="PROSITE" id="PS50932"/>
    </source>
</evidence>
<keyword evidence="3" id="KW-0804">Transcription</keyword>
<dbReference type="InterPro" id="IPR010982">
    <property type="entry name" value="Lambda_DNA-bd_dom_sf"/>
</dbReference>
<keyword evidence="2 6" id="KW-0238">DNA-binding</keyword>
<dbReference type="PANTHER" id="PTHR30146">
    <property type="entry name" value="LACI-RELATED TRANSCRIPTIONAL REPRESSOR"/>
    <property type="match status" value="1"/>
</dbReference>
<organism evidence="6 7">
    <name type="scientific">Microlunatus ginsengisoli</name>
    <dbReference type="NCBI Taxonomy" id="363863"/>
    <lineage>
        <taxon>Bacteria</taxon>
        <taxon>Bacillati</taxon>
        <taxon>Actinomycetota</taxon>
        <taxon>Actinomycetes</taxon>
        <taxon>Propionibacteriales</taxon>
        <taxon>Propionibacteriaceae</taxon>
        <taxon>Microlunatus</taxon>
    </lineage>
</organism>
<dbReference type="SMART" id="SM00354">
    <property type="entry name" value="HTH_LACI"/>
    <property type="match status" value="1"/>
</dbReference>
<dbReference type="PROSITE" id="PS50932">
    <property type="entry name" value="HTH_LACI_2"/>
    <property type="match status" value="1"/>
</dbReference>
<dbReference type="SUPFAM" id="SSF47413">
    <property type="entry name" value="lambda repressor-like DNA-binding domains"/>
    <property type="match status" value="1"/>
</dbReference>
<dbReference type="SUPFAM" id="SSF53822">
    <property type="entry name" value="Periplasmic binding protein-like I"/>
    <property type="match status" value="1"/>
</dbReference>
<evidence type="ECO:0000256" key="3">
    <source>
        <dbReference type="ARBA" id="ARBA00023163"/>
    </source>
</evidence>
<dbReference type="PANTHER" id="PTHR30146:SF153">
    <property type="entry name" value="LACTOSE OPERON REPRESSOR"/>
    <property type="match status" value="1"/>
</dbReference>
<dbReference type="Pfam" id="PF13377">
    <property type="entry name" value="Peripla_BP_3"/>
    <property type="match status" value="1"/>
</dbReference>
<protein>
    <submittedName>
        <fullName evidence="6">LacI family DNA-binding transcriptional regulator</fullName>
    </submittedName>
</protein>
<dbReference type="InterPro" id="IPR046335">
    <property type="entry name" value="LacI/GalR-like_sensor"/>
</dbReference>
<dbReference type="CDD" id="cd06267">
    <property type="entry name" value="PBP1_LacI_sugar_binding-like"/>
    <property type="match status" value="1"/>
</dbReference>
<dbReference type="CDD" id="cd01392">
    <property type="entry name" value="HTH_LacI"/>
    <property type="match status" value="1"/>
</dbReference>
<sequence length="358" mass="37443">MGEVREMSNSTTSLRLADVAEAAGVSLATASRSLRGLTGVSDEVAARVRKVAEDMGYVVNTHAQSLAGGATSIAGLIVHQIDDPYFTEIAAGVVHAAEERGLIVQVAHSGRDPQRELRQLRSLAAQRARAIIVAGSGYVDAHLEAEARRLLATYERNGGRAAVIGRHQLGVDALLPDNRGAALAVARHLVELGHTDVTILSGPETLTTVQDRLGGAVQVFAEEGVRHHVVATDFTAAGAGPAAVQALQAWPETTAVLALNDSMAIATLVALRRSGISVPGDVSVAGFDDVAVAELLFPSLTTARLPLAEMGREALDLATRPAASRPRRKTVAAQLMRRESTAPPRSDGPLRVRTASAS</sequence>
<dbReference type="GO" id="GO:0003677">
    <property type="term" value="F:DNA binding"/>
    <property type="evidence" value="ECO:0007669"/>
    <property type="project" value="UniProtKB-KW"/>
</dbReference>
<keyword evidence="1" id="KW-0805">Transcription regulation</keyword>
<dbReference type="Gene3D" id="1.10.260.40">
    <property type="entry name" value="lambda repressor-like DNA-binding domains"/>
    <property type="match status" value="1"/>
</dbReference>
<dbReference type="Proteomes" id="UP001501490">
    <property type="component" value="Unassembled WGS sequence"/>
</dbReference>
<keyword evidence="7" id="KW-1185">Reference proteome</keyword>
<evidence type="ECO:0000256" key="1">
    <source>
        <dbReference type="ARBA" id="ARBA00023015"/>
    </source>
</evidence>
<evidence type="ECO:0000256" key="4">
    <source>
        <dbReference type="SAM" id="MobiDB-lite"/>
    </source>
</evidence>
<feature type="domain" description="HTH lacI-type" evidence="5">
    <location>
        <begin position="14"/>
        <end position="68"/>
    </location>
</feature>
<name>A0ABP6ZNM1_9ACTN</name>
<dbReference type="Pfam" id="PF00356">
    <property type="entry name" value="LacI"/>
    <property type="match status" value="1"/>
</dbReference>
<comment type="caution">
    <text evidence="6">The sequence shown here is derived from an EMBL/GenBank/DDBJ whole genome shotgun (WGS) entry which is preliminary data.</text>
</comment>
<reference evidence="7" key="1">
    <citation type="journal article" date="2019" name="Int. J. Syst. Evol. Microbiol.">
        <title>The Global Catalogue of Microorganisms (GCM) 10K type strain sequencing project: providing services to taxonomists for standard genome sequencing and annotation.</title>
        <authorList>
            <consortium name="The Broad Institute Genomics Platform"/>
            <consortium name="The Broad Institute Genome Sequencing Center for Infectious Disease"/>
            <person name="Wu L."/>
            <person name="Ma J."/>
        </authorList>
    </citation>
    <scope>NUCLEOTIDE SEQUENCE [LARGE SCALE GENOMIC DNA]</scope>
    <source>
        <strain evidence="7">JCM 16929</strain>
    </source>
</reference>